<evidence type="ECO:0000256" key="7">
    <source>
        <dbReference type="ARBA" id="ARBA00023136"/>
    </source>
</evidence>
<evidence type="ECO:0000256" key="6">
    <source>
        <dbReference type="ARBA" id="ARBA00022970"/>
    </source>
</evidence>
<dbReference type="SUPFAM" id="SSF55021">
    <property type="entry name" value="ACT-like"/>
    <property type="match status" value="1"/>
</dbReference>
<proteinExistence type="predicted"/>
<dbReference type="SMART" id="SM00930">
    <property type="entry name" value="NIL"/>
    <property type="match status" value="1"/>
</dbReference>
<dbReference type="SUPFAM" id="SSF52540">
    <property type="entry name" value="P-loop containing nucleoside triphosphate hydrolases"/>
    <property type="match status" value="1"/>
</dbReference>
<keyword evidence="4 9" id="KW-0067">ATP-binding</keyword>
<dbReference type="PATRIC" id="fig|86662.28.peg.5239"/>
<sequence>MFDGFASSYEAKSASTSEAPSTSHSKRAACAFYEIQLQRLEQSVVSSLPMRQKAPLRLGFGRPLVLNEPLALFNQKGVNIMILLENVKKIYKAKSGDVTAVDNANLQIEKGEIFGVIGYSGAGKSSLIRLFNQLEKPTSGQITIANRVISAITGNELRKARQEIGMIFQHFNLLWSRTVRENIAFPLEIAGVDKAERRKRVDELIHLVGLEGRGDAYPSQLSGGQKQRVGIARALANNPQVLLCDEATSALDPETTDQILDLLLDINKRLGLTIVLITHEMHVIRKICNRVAVMEKGKIVETGPVLDVFRNPQQDITKRFVQQLTDSEDTNETIESLIEKYPDGKVIRLQFIGEAVERPVLQRLMQRSDIEVSILQGNIAQTNNGSYGSLVVHLNGEETAIQQAIEGIHQEQVELEVIANG</sequence>
<dbReference type="InterPro" id="IPR003439">
    <property type="entry name" value="ABC_transporter-like_ATP-bd"/>
</dbReference>
<dbReference type="PROSITE" id="PS00211">
    <property type="entry name" value="ABC_TRANSPORTER_1"/>
    <property type="match status" value="1"/>
</dbReference>
<evidence type="ECO:0000256" key="5">
    <source>
        <dbReference type="ARBA" id="ARBA00022967"/>
    </source>
</evidence>
<dbReference type="InterPro" id="IPR017871">
    <property type="entry name" value="ABC_transporter-like_CS"/>
</dbReference>
<keyword evidence="5" id="KW-1278">Translocase</keyword>
<keyword evidence="1" id="KW-0813">Transport</keyword>
<dbReference type="InterPro" id="IPR050086">
    <property type="entry name" value="MetN_ABC_transporter-like"/>
</dbReference>
<dbReference type="PANTHER" id="PTHR43166:SF36">
    <property type="entry name" value="METHIONINE IMPORT ATP-BINDING PROTEIN METN 2"/>
    <property type="match status" value="1"/>
</dbReference>
<feature type="domain" description="ABC transporter" evidence="8">
    <location>
        <begin position="82"/>
        <end position="321"/>
    </location>
</feature>
<dbReference type="InterPro" id="IPR018449">
    <property type="entry name" value="NIL_domain"/>
</dbReference>
<dbReference type="InterPro" id="IPR027417">
    <property type="entry name" value="P-loop_NTPase"/>
</dbReference>
<evidence type="ECO:0000259" key="8">
    <source>
        <dbReference type="PROSITE" id="PS50893"/>
    </source>
</evidence>
<keyword evidence="7" id="KW-0472">Membrane</keyword>
<keyword evidence="6" id="KW-0029">Amino-acid transport</keyword>
<dbReference type="Proteomes" id="UP000175835">
    <property type="component" value="Unassembled WGS sequence"/>
</dbReference>
<protein>
    <submittedName>
        <fullName evidence="9">Methionine ABC transporter ATP-binding protein</fullName>
    </submittedName>
</protein>
<dbReference type="EMBL" id="LXLX01000050">
    <property type="protein sequence ID" value="OFD88006.1"/>
    <property type="molecule type" value="Genomic_DNA"/>
</dbReference>
<dbReference type="GO" id="GO:0016887">
    <property type="term" value="F:ATP hydrolysis activity"/>
    <property type="evidence" value="ECO:0007669"/>
    <property type="project" value="InterPro"/>
</dbReference>
<keyword evidence="2" id="KW-1003">Cell membrane</keyword>
<dbReference type="Gene3D" id="3.30.70.260">
    <property type="match status" value="1"/>
</dbReference>
<evidence type="ECO:0000256" key="4">
    <source>
        <dbReference type="ARBA" id="ARBA00022840"/>
    </source>
</evidence>
<evidence type="ECO:0000313" key="9">
    <source>
        <dbReference type="EMBL" id="OFD88006.1"/>
    </source>
</evidence>
<dbReference type="GO" id="GO:0006865">
    <property type="term" value="P:amino acid transport"/>
    <property type="evidence" value="ECO:0007669"/>
    <property type="project" value="UniProtKB-KW"/>
</dbReference>
<gene>
    <name evidence="9" type="ORF">BWGOE11_51040</name>
</gene>
<dbReference type="Pfam" id="PF09383">
    <property type="entry name" value="NIL"/>
    <property type="match status" value="1"/>
</dbReference>
<dbReference type="PANTHER" id="PTHR43166">
    <property type="entry name" value="AMINO ACID IMPORT ATP-BINDING PROTEIN"/>
    <property type="match status" value="1"/>
</dbReference>
<reference evidence="9 10" key="1">
    <citation type="submission" date="2016-05" db="EMBL/GenBank/DDBJ databases">
        <title>Bacillus thuringiensis and Bacillus weihenstephanensis as novel biocontrol agents of wilt causing Verticillium species.</title>
        <authorList>
            <person name="Hollensteiner J."/>
            <person name="Wemheuer F."/>
            <person name="Harting R."/>
            <person name="Kolarzyk A."/>
            <person name="Diaz-Valerio S."/>
            <person name="Poehlein A."/>
            <person name="Brzuszkiewicz E."/>
            <person name="Nesemann K."/>
            <person name="Braus-Stromeyer S."/>
            <person name="Braus G."/>
            <person name="Daniel R."/>
            <person name="Liesegang H."/>
        </authorList>
    </citation>
    <scope>NUCLEOTIDE SEQUENCE [LARGE SCALE GENOMIC DNA]</scope>
    <source>
        <strain evidence="9 10">GOE11</strain>
    </source>
</reference>
<dbReference type="Pfam" id="PF00005">
    <property type="entry name" value="ABC_tran"/>
    <property type="match status" value="1"/>
</dbReference>
<evidence type="ECO:0000256" key="1">
    <source>
        <dbReference type="ARBA" id="ARBA00022448"/>
    </source>
</evidence>
<accession>A0A1E8BFL6</accession>
<evidence type="ECO:0000256" key="2">
    <source>
        <dbReference type="ARBA" id="ARBA00022475"/>
    </source>
</evidence>
<dbReference type="SMART" id="SM00382">
    <property type="entry name" value="AAA"/>
    <property type="match status" value="1"/>
</dbReference>
<name>A0A1E8BFL6_BACMY</name>
<dbReference type="GO" id="GO:0005524">
    <property type="term" value="F:ATP binding"/>
    <property type="evidence" value="ECO:0007669"/>
    <property type="project" value="UniProtKB-KW"/>
</dbReference>
<comment type="caution">
    <text evidence="9">The sequence shown here is derived from an EMBL/GenBank/DDBJ whole genome shotgun (WGS) entry which is preliminary data.</text>
</comment>
<dbReference type="CDD" id="cd03258">
    <property type="entry name" value="ABC_MetN_methionine_transporter"/>
    <property type="match status" value="1"/>
</dbReference>
<keyword evidence="3" id="KW-0547">Nucleotide-binding</keyword>
<dbReference type="PROSITE" id="PS50893">
    <property type="entry name" value="ABC_TRANSPORTER_2"/>
    <property type="match status" value="1"/>
</dbReference>
<evidence type="ECO:0000313" key="10">
    <source>
        <dbReference type="Proteomes" id="UP000175835"/>
    </source>
</evidence>
<dbReference type="InterPro" id="IPR003593">
    <property type="entry name" value="AAA+_ATPase"/>
</dbReference>
<dbReference type="AlphaFoldDB" id="A0A1E8BFL6"/>
<dbReference type="FunFam" id="3.40.50.300:FF:000233">
    <property type="entry name" value="Methionine import ATP-binding protein MetN"/>
    <property type="match status" value="1"/>
</dbReference>
<dbReference type="InterPro" id="IPR045865">
    <property type="entry name" value="ACT-like_dom_sf"/>
</dbReference>
<organism evidence="9 10">
    <name type="scientific">Bacillus mycoides</name>
    <dbReference type="NCBI Taxonomy" id="1405"/>
    <lineage>
        <taxon>Bacteria</taxon>
        <taxon>Bacillati</taxon>
        <taxon>Bacillota</taxon>
        <taxon>Bacilli</taxon>
        <taxon>Bacillales</taxon>
        <taxon>Bacillaceae</taxon>
        <taxon>Bacillus</taxon>
        <taxon>Bacillus cereus group</taxon>
    </lineage>
</organism>
<evidence type="ECO:0000256" key="3">
    <source>
        <dbReference type="ARBA" id="ARBA00022741"/>
    </source>
</evidence>
<dbReference type="Gene3D" id="3.40.50.300">
    <property type="entry name" value="P-loop containing nucleotide triphosphate hydrolases"/>
    <property type="match status" value="1"/>
</dbReference>
<dbReference type="InterPro" id="IPR041701">
    <property type="entry name" value="MetN_ABC"/>
</dbReference>